<evidence type="ECO:0000313" key="1">
    <source>
        <dbReference type="EMBL" id="MFD1642893.1"/>
    </source>
</evidence>
<gene>
    <name evidence="1" type="ORF">ACFSBW_13535</name>
</gene>
<reference evidence="1 2" key="1">
    <citation type="journal article" date="2019" name="Int. J. Syst. Evol. Microbiol.">
        <title>The Global Catalogue of Microorganisms (GCM) 10K type strain sequencing project: providing services to taxonomists for standard genome sequencing and annotation.</title>
        <authorList>
            <consortium name="The Broad Institute Genomics Platform"/>
            <consortium name="The Broad Institute Genome Sequencing Center for Infectious Disease"/>
            <person name="Wu L."/>
            <person name="Ma J."/>
        </authorList>
    </citation>
    <scope>NUCLEOTIDE SEQUENCE [LARGE SCALE GENOMIC DNA]</scope>
    <source>
        <strain evidence="1 2">CGMCC 1.10593</strain>
    </source>
</reference>
<dbReference type="RefSeq" id="WP_256396576.1">
    <property type="nucleotide sequence ID" value="NZ_JANHDJ010000004.1"/>
</dbReference>
<dbReference type="EMBL" id="JBHUDM010000004">
    <property type="protein sequence ID" value="MFD1642893.1"/>
    <property type="molecule type" value="Genomic_DNA"/>
</dbReference>
<keyword evidence="2" id="KW-1185">Reference proteome</keyword>
<dbReference type="AlphaFoldDB" id="A0ABD6DCM2"/>
<proteinExistence type="predicted"/>
<name>A0ABD6DCM2_9EURY</name>
<accession>A0ABD6DCM2</accession>
<evidence type="ECO:0000313" key="2">
    <source>
        <dbReference type="Proteomes" id="UP001597052"/>
    </source>
</evidence>
<organism evidence="1 2">
    <name type="scientific">Halohasta litorea</name>
    <dbReference type="NCBI Taxonomy" id="869891"/>
    <lineage>
        <taxon>Archaea</taxon>
        <taxon>Methanobacteriati</taxon>
        <taxon>Methanobacteriota</taxon>
        <taxon>Stenosarchaea group</taxon>
        <taxon>Halobacteria</taxon>
        <taxon>Halobacteriales</taxon>
        <taxon>Haloferacaceae</taxon>
        <taxon>Halohasta</taxon>
    </lineage>
</organism>
<dbReference type="Proteomes" id="UP001597052">
    <property type="component" value="Unassembled WGS sequence"/>
</dbReference>
<protein>
    <submittedName>
        <fullName evidence="1">Uncharacterized protein</fullName>
    </submittedName>
</protein>
<sequence>MPGSILPLVRQRVDAVSALKWAVLLGLIYAVTRNLSLILGLLTALLVTETIDILEVHPAVDERWVKVGLGGVLLSLSCLWLWGELQEPTAARRLWVPILALGGSLWVLLDARADFVQGRRFDGRRFHTPEPDDEPSASDVMVLSQHAQLIANSVREGPKTVGELAVDCDLTESRVREAIEIAGEDGTIYPVDPDADDPRYALDEGKMGASGVGRLAAGGVSSVLRRLARPFVDQF</sequence>
<comment type="caution">
    <text evidence="1">The sequence shown here is derived from an EMBL/GenBank/DDBJ whole genome shotgun (WGS) entry which is preliminary data.</text>
</comment>